<dbReference type="Pfam" id="PF02458">
    <property type="entry name" value="Transferase"/>
    <property type="match status" value="1"/>
</dbReference>
<comment type="caution">
    <text evidence="3">The sequence shown here is derived from an EMBL/GenBank/DDBJ whole genome shotgun (WGS) entry which is preliminary data.</text>
</comment>
<evidence type="ECO:0000313" key="3">
    <source>
        <dbReference type="EMBL" id="KAL3527412.1"/>
    </source>
</evidence>
<accession>A0ABD3A6S3</accession>
<keyword evidence="4" id="KW-1185">Reference proteome</keyword>
<gene>
    <name evidence="3" type="ORF">ACH5RR_012068</name>
</gene>
<dbReference type="InterPro" id="IPR051504">
    <property type="entry name" value="Plant_metabolite_acyltrans"/>
</dbReference>
<dbReference type="Gene3D" id="3.30.559.10">
    <property type="entry name" value="Chloramphenicol acetyltransferase-like domain"/>
    <property type="match status" value="2"/>
</dbReference>
<keyword evidence="2" id="KW-0012">Acyltransferase</keyword>
<dbReference type="EMBL" id="JBJUIK010000005">
    <property type="protein sequence ID" value="KAL3527412.1"/>
    <property type="molecule type" value="Genomic_DNA"/>
</dbReference>
<proteinExistence type="predicted"/>
<dbReference type="GO" id="GO:0016747">
    <property type="term" value="F:acyltransferase activity, transferring groups other than amino-acyl groups"/>
    <property type="evidence" value="ECO:0007669"/>
    <property type="project" value="UniProtKB-ARBA"/>
</dbReference>
<evidence type="ECO:0000256" key="2">
    <source>
        <dbReference type="ARBA" id="ARBA00023315"/>
    </source>
</evidence>
<dbReference type="Proteomes" id="UP001630127">
    <property type="component" value="Unassembled WGS sequence"/>
</dbReference>
<evidence type="ECO:0000313" key="4">
    <source>
        <dbReference type="Proteomes" id="UP001630127"/>
    </source>
</evidence>
<dbReference type="AlphaFoldDB" id="A0ABD3A6S3"/>
<evidence type="ECO:0000256" key="1">
    <source>
        <dbReference type="ARBA" id="ARBA00022679"/>
    </source>
</evidence>
<dbReference type="PANTHER" id="PTHR31625">
    <property type="match status" value="1"/>
</dbReference>
<organism evidence="3 4">
    <name type="scientific">Cinchona calisaya</name>
    <dbReference type="NCBI Taxonomy" id="153742"/>
    <lineage>
        <taxon>Eukaryota</taxon>
        <taxon>Viridiplantae</taxon>
        <taxon>Streptophyta</taxon>
        <taxon>Embryophyta</taxon>
        <taxon>Tracheophyta</taxon>
        <taxon>Spermatophyta</taxon>
        <taxon>Magnoliopsida</taxon>
        <taxon>eudicotyledons</taxon>
        <taxon>Gunneridae</taxon>
        <taxon>Pentapetalae</taxon>
        <taxon>asterids</taxon>
        <taxon>lamiids</taxon>
        <taxon>Gentianales</taxon>
        <taxon>Rubiaceae</taxon>
        <taxon>Cinchonoideae</taxon>
        <taxon>Cinchoneae</taxon>
        <taxon>Cinchona</taxon>
    </lineage>
</organism>
<dbReference type="InterPro" id="IPR023213">
    <property type="entry name" value="CAT-like_dom_sf"/>
</dbReference>
<keyword evidence="1" id="KW-0808">Transferase</keyword>
<protein>
    <submittedName>
        <fullName evidence="3">Uncharacterized protein</fullName>
    </submittedName>
</protein>
<sequence length="472" mass="52732">MATSDSVTVLKRSQVTPPSSTAATEMSLPLTFLDVPFLHVSTIQHLVFYEDPKLSTNHFIDNIIPKFKDSLSHALEYFLPLAGNLIVPPSSSSSMPEIRYTKGNSVTLIFAECKKIDFSYLISNQARNCSEFHHLIPELEPSFNDDSGNTVISTPVLAVQITIFPNLGMSIGISNHHAVGDGRNKFNFMKTWAALHAKLIRNDTDILLQSDHSLPFYDRTVIKDAKGLASLFWNQSDDILKRQNTYSTKPHFTSANKVRKTFVINQKHVEKLKNSVLEKQRKLGHLSSFTAICGYIWTCVVKSRDASGETVDDQELEHFSCVADCRGRLDPPLPDNYFGNCLTFCYATTKKGILVGEEGFAIAVELIGEAIHQRVVSSDALFNDAENWWKEVEKMNWERVVGVSGSPRYNYYNLDFGWGKPIKFEFASIDSTGSISLNGCRDSDSGVEVGLSLFKPNMDAFSIIFKEGLNAL</sequence>
<reference evidence="3 4" key="1">
    <citation type="submission" date="2024-11" db="EMBL/GenBank/DDBJ databases">
        <title>A near-complete genome assembly of Cinchona calisaya.</title>
        <authorList>
            <person name="Lian D.C."/>
            <person name="Zhao X.W."/>
            <person name="Wei L."/>
        </authorList>
    </citation>
    <scope>NUCLEOTIDE SEQUENCE [LARGE SCALE GENOMIC DNA]</scope>
    <source>
        <tissue evidence="3">Nenye</tissue>
    </source>
</reference>
<name>A0ABD3A6S3_9GENT</name>